<dbReference type="OrthoDB" id="5864217at2759"/>
<sequence>MKSGRVLKISVVWLITVEQCFLKYALAQYTSQTYPDPRIDPFSCHIPFLGLICDPSDILLPNEKGDLINKINQLLTLTSQVHNTAPACQSFPGKNLEILIAVIDKIGTIPIVPVDIEKFANNLKSRYQNYQDVTFCDTTVLIVNSRSDRQVFTVAGRDTRLTKQLLSEAFSQNVAHFKAHQFAKGLEGMAKLIASAYGKAHNGEFVMPETLEKTLVNLLHEPPTDLPPPVIANGIRQTTDNLQIESSSNLPSINTNIPPVVVDSGISITDQTDEKKESEQLWIDVLKQAVARCGDNQDMIGKYTQSIVEDAMSLSLRLIKDKYYNSIEENISKNGDNLESHSDAWSKARHEFLDDIYRRNTLAIRADTSDRCPLRSDNLRAVTKFWNRF</sequence>
<name>A0A0M3JTC0_ANISI</name>
<feature type="signal peptide" evidence="1">
    <location>
        <begin position="1"/>
        <end position="27"/>
    </location>
</feature>
<reference evidence="2 3" key="2">
    <citation type="submission" date="2018-11" db="EMBL/GenBank/DDBJ databases">
        <authorList>
            <consortium name="Pathogen Informatics"/>
        </authorList>
    </citation>
    <scope>NUCLEOTIDE SEQUENCE [LARGE SCALE GENOMIC DNA]</scope>
</reference>
<dbReference type="Gene3D" id="3.10.310.50">
    <property type="match status" value="1"/>
</dbReference>
<protein>
    <submittedName>
        <fullName evidence="4">Secreted protein</fullName>
    </submittedName>
</protein>
<evidence type="ECO:0000313" key="2">
    <source>
        <dbReference type="EMBL" id="VDK43737.1"/>
    </source>
</evidence>
<dbReference type="PANTHER" id="PTHR33748">
    <property type="entry name" value="PROTEIN CBG04600"/>
    <property type="match status" value="1"/>
</dbReference>
<proteinExistence type="predicted"/>
<gene>
    <name evidence="2" type="ORF">ASIM_LOCUS10826</name>
</gene>
<dbReference type="Pfam" id="PF17175">
    <property type="entry name" value="MOLO1"/>
    <property type="match status" value="1"/>
</dbReference>
<dbReference type="PANTHER" id="PTHR33748:SF3">
    <property type="entry name" value="TPM_PHOSPHATASE DOMAIN-CONTAINING PROTEIN"/>
    <property type="match status" value="1"/>
</dbReference>
<dbReference type="EMBL" id="UYRR01031021">
    <property type="protein sequence ID" value="VDK43737.1"/>
    <property type="molecule type" value="Genomic_DNA"/>
</dbReference>
<feature type="chain" id="PRO_5043120981" evidence="1">
    <location>
        <begin position="28"/>
        <end position="389"/>
    </location>
</feature>
<dbReference type="InterPro" id="IPR033438">
    <property type="entry name" value="MOLO1"/>
</dbReference>
<keyword evidence="3" id="KW-1185">Reference proteome</keyword>
<evidence type="ECO:0000313" key="3">
    <source>
        <dbReference type="Proteomes" id="UP000267096"/>
    </source>
</evidence>
<dbReference type="GO" id="GO:0005892">
    <property type="term" value="C:acetylcholine-gated channel complex"/>
    <property type="evidence" value="ECO:0007669"/>
    <property type="project" value="InterPro"/>
</dbReference>
<accession>A0A0M3JTC0</accession>
<evidence type="ECO:0000256" key="1">
    <source>
        <dbReference type="SAM" id="SignalP"/>
    </source>
</evidence>
<dbReference type="AlphaFoldDB" id="A0A0M3JTC0"/>
<reference evidence="4" key="1">
    <citation type="submission" date="2016-04" db="UniProtKB">
        <authorList>
            <consortium name="WormBaseParasite"/>
        </authorList>
    </citation>
    <scope>IDENTIFICATION</scope>
</reference>
<evidence type="ECO:0000313" key="4">
    <source>
        <dbReference type="WBParaSite" id="ASIM_0001126801-mRNA-1"/>
    </source>
</evidence>
<organism evidence="4">
    <name type="scientific">Anisakis simplex</name>
    <name type="common">Herring worm</name>
    <dbReference type="NCBI Taxonomy" id="6269"/>
    <lineage>
        <taxon>Eukaryota</taxon>
        <taxon>Metazoa</taxon>
        <taxon>Ecdysozoa</taxon>
        <taxon>Nematoda</taxon>
        <taxon>Chromadorea</taxon>
        <taxon>Rhabditida</taxon>
        <taxon>Spirurina</taxon>
        <taxon>Ascaridomorpha</taxon>
        <taxon>Ascaridoidea</taxon>
        <taxon>Anisakidae</taxon>
        <taxon>Anisakis</taxon>
        <taxon>Anisakis simplex complex</taxon>
    </lineage>
</organism>
<dbReference type="WBParaSite" id="ASIM_0001126801-mRNA-1">
    <property type="protein sequence ID" value="ASIM_0001126801-mRNA-1"/>
    <property type="gene ID" value="ASIM_0001126801"/>
</dbReference>
<keyword evidence="1" id="KW-0732">Signal</keyword>
<dbReference type="Proteomes" id="UP000267096">
    <property type="component" value="Unassembled WGS sequence"/>
</dbReference>